<evidence type="ECO:0000313" key="3">
    <source>
        <dbReference type="EMBL" id="KAF4707859.1"/>
    </source>
</evidence>
<dbReference type="Proteomes" id="UP000574390">
    <property type="component" value="Unassembled WGS sequence"/>
</dbReference>
<reference evidence="4 5" key="1">
    <citation type="submission" date="2020-04" db="EMBL/GenBank/DDBJ databases">
        <title>Perkinsus olseni comparative genomics.</title>
        <authorList>
            <person name="Bogema D.R."/>
        </authorList>
    </citation>
    <scope>NUCLEOTIDE SEQUENCE [LARGE SCALE GENOMIC DNA]</scope>
    <source>
        <strain evidence="2">ATCC PRA-205</strain>
        <strain evidence="3 4">ATCC PRA-207</strain>
    </source>
</reference>
<keyword evidence="1" id="KW-0732">Signal</keyword>
<proteinExistence type="predicted"/>
<feature type="chain" id="PRO_5036400681" evidence="1">
    <location>
        <begin position="21"/>
        <end position="426"/>
    </location>
</feature>
<feature type="signal peptide" evidence="1">
    <location>
        <begin position="1"/>
        <end position="20"/>
    </location>
</feature>
<sequence>MPPRVHPLLLLSLFLNTTEGLSSRASPPAAKRPRAADGAAAAAYDNMLDKAISSCYEDRRRKQRERSGGKNLTNWVKENTRIDYSSETTPVDGCVVAASSGYASTSVIFYRHEGSRTLRMLFLPCFDGTLYRGNSEGAIHARNKEEGKEWYISHDPVEKLGILMPPLDKAGCLAATITLLEELGVVTVKADTSPFDLLQRGLCDMFSSESSSVEHKRDIPSTVASPAVALVVAYCTEGLLSTAAGGNGPLTPQDVNWAERDGVLEKALSSLEGLRLRQVALYGGEEFKTWVKEGTRISYVEEGPPGGACEVSGKTGSSTTISFHRPEDTKVLGATTLACSDGTVYKGDLDGEIEAENGKTGRKWHLARDPLKKLDILMPSLNTERCGSATMFILNELGVTNKSESAPFKLLHEGLCDLFHRASEAS</sequence>
<evidence type="ECO:0000256" key="1">
    <source>
        <dbReference type="SAM" id="SignalP"/>
    </source>
</evidence>
<comment type="caution">
    <text evidence="2">The sequence shown here is derived from an EMBL/GenBank/DDBJ whole genome shotgun (WGS) entry which is preliminary data.</text>
</comment>
<dbReference type="AlphaFoldDB" id="A0A7J6QIG3"/>
<dbReference type="EMBL" id="JABANM010029749">
    <property type="protein sequence ID" value="KAF4707456.1"/>
    <property type="molecule type" value="Genomic_DNA"/>
</dbReference>
<name>A0A7J6QIG3_PEROL</name>
<evidence type="ECO:0000313" key="2">
    <source>
        <dbReference type="EMBL" id="KAF4707456.1"/>
    </source>
</evidence>
<evidence type="ECO:0000313" key="5">
    <source>
        <dbReference type="Proteomes" id="UP000574390"/>
    </source>
</evidence>
<protein>
    <submittedName>
        <fullName evidence="2">Uncharacterized protein</fullName>
    </submittedName>
</protein>
<evidence type="ECO:0000313" key="4">
    <source>
        <dbReference type="Proteomes" id="UP000553632"/>
    </source>
</evidence>
<gene>
    <name evidence="2" type="ORF">FOZ62_003730</name>
    <name evidence="3" type="ORF">FOZ63_031458</name>
</gene>
<dbReference type="EMBL" id="JABANO010032869">
    <property type="protein sequence ID" value="KAF4707859.1"/>
    <property type="molecule type" value="Genomic_DNA"/>
</dbReference>
<keyword evidence="4" id="KW-1185">Reference proteome</keyword>
<accession>A0A7J6QIG3</accession>
<organism evidence="2 5">
    <name type="scientific">Perkinsus olseni</name>
    <name type="common">Perkinsus atlanticus</name>
    <dbReference type="NCBI Taxonomy" id="32597"/>
    <lineage>
        <taxon>Eukaryota</taxon>
        <taxon>Sar</taxon>
        <taxon>Alveolata</taxon>
        <taxon>Perkinsozoa</taxon>
        <taxon>Perkinsea</taxon>
        <taxon>Perkinsida</taxon>
        <taxon>Perkinsidae</taxon>
        <taxon>Perkinsus</taxon>
    </lineage>
</organism>
<dbReference type="Proteomes" id="UP000553632">
    <property type="component" value="Unassembled WGS sequence"/>
</dbReference>